<feature type="domain" description="MobA-like NTP transferase" evidence="2">
    <location>
        <begin position="2"/>
        <end position="121"/>
    </location>
</feature>
<reference evidence="4" key="1">
    <citation type="submission" date="2016-10" db="EMBL/GenBank/DDBJ databases">
        <authorList>
            <person name="Varghese N."/>
            <person name="Submissions S."/>
        </authorList>
    </citation>
    <scope>NUCLEOTIDE SEQUENCE [LARGE SCALE GENOMIC DNA]</scope>
    <source>
        <strain evidence="4">DSM 13078</strain>
    </source>
</reference>
<dbReference type="PANTHER" id="PTHR43777">
    <property type="entry name" value="MOLYBDENUM COFACTOR CYTIDYLYLTRANSFERASE"/>
    <property type="match status" value="1"/>
</dbReference>
<dbReference type="Gene3D" id="3.90.550.10">
    <property type="entry name" value="Spore Coat Polysaccharide Biosynthesis Protein SpsA, Chain A"/>
    <property type="match status" value="1"/>
</dbReference>
<dbReference type="EMBL" id="FOKW01000002">
    <property type="protein sequence ID" value="SFB87348.1"/>
    <property type="molecule type" value="Genomic_DNA"/>
</dbReference>
<accession>A0A1I1EPC1</accession>
<dbReference type="GO" id="GO:0016779">
    <property type="term" value="F:nucleotidyltransferase activity"/>
    <property type="evidence" value="ECO:0007669"/>
    <property type="project" value="UniProtKB-KW"/>
</dbReference>
<organism evidence="3 4">
    <name type="scientific">Natronobacterium haloterrestre</name>
    <name type="common">Halobiforma haloterrestris</name>
    <dbReference type="NCBI Taxonomy" id="148448"/>
    <lineage>
        <taxon>Archaea</taxon>
        <taxon>Methanobacteriati</taxon>
        <taxon>Methanobacteriota</taxon>
        <taxon>Stenosarchaea group</taxon>
        <taxon>Halobacteria</taxon>
        <taxon>Halobacteriales</taxon>
        <taxon>Natrialbaceae</taxon>
        <taxon>Natronobacterium</taxon>
    </lineage>
</organism>
<gene>
    <name evidence="3" type="ORF">SAMN05444422_102506</name>
</gene>
<evidence type="ECO:0000313" key="3">
    <source>
        <dbReference type="EMBL" id="SFB87348.1"/>
    </source>
</evidence>
<feature type="region of interest" description="Disordered" evidence="1">
    <location>
        <begin position="142"/>
        <end position="177"/>
    </location>
</feature>
<dbReference type="Pfam" id="PF12804">
    <property type="entry name" value="NTP_transf_3"/>
    <property type="match status" value="1"/>
</dbReference>
<proteinExistence type="predicted"/>
<dbReference type="AlphaFoldDB" id="A0A1I1EPC1"/>
<dbReference type="PANTHER" id="PTHR43777:SF1">
    <property type="entry name" value="MOLYBDENUM COFACTOR CYTIDYLYLTRANSFERASE"/>
    <property type="match status" value="1"/>
</dbReference>
<evidence type="ECO:0000256" key="1">
    <source>
        <dbReference type="SAM" id="MobiDB-lite"/>
    </source>
</evidence>
<sequence>MCGGKGTRLESRHEKPLHPIAGEPMIDRVVAALAESEIETIHAAVSPNAPGTRAHLEDDDRARTVETPGDGYVADLLAALETPEVSAPVLSVAADLPLLAPGAVDRVLAVHEGDGSLTVPVPVALKRRLGVGVDSRLEAAPHLAPTGVNGVGDADSDSNSTSTSNTNSNQNDTMHVSYDPRLAVNVNRLEDARVAESLLEEGFDREVR</sequence>
<keyword evidence="3" id="KW-0548">Nucleotidyltransferase</keyword>
<dbReference type="SUPFAM" id="SSF53448">
    <property type="entry name" value="Nucleotide-diphospho-sugar transferases"/>
    <property type="match status" value="1"/>
</dbReference>
<keyword evidence="3" id="KW-0808">Transferase</keyword>
<keyword evidence="4" id="KW-1185">Reference proteome</keyword>
<name>A0A1I1EPC1_NATHA</name>
<dbReference type="RefSeq" id="WP_089786385.1">
    <property type="nucleotide sequence ID" value="NZ_FOKW01000002.1"/>
</dbReference>
<dbReference type="OrthoDB" id="9782at2157"/>
<protein>
    <submittedName>
        <fullName evidence="3">Adenosylcobinamide-phosphate guanylyltransferase</fullName>
    </submittedName>
</protein>
<feature type="compositionally biased region" description="Low complexity" evidence="1">
    <location>
        <begin position="157"/>
        <end position="173"/>
    </location>
</feature>
<dbReference type="InterPro" id="IPR025877">
    <property type="entry name" value="MobA-like_NTP_Trfase"/>
</dbReference>
<evidence type="ECO:0000313" key="4">
    <source>
        <dbReference type="Proteomes" id="UP000199161"/>
    </source>
</evidence>
<dbReference type="InterPro" id="IPR029044">
    <property type="entry name" value="Nucleotide-diphossugar_trans"/>
</dbReference>
<evidence type="ECO:0000259" key="2">
    <source>
        <dbReference type="Pfam" id="PF12804"/>
    </source>
</evidence>
<dbReference type="Proteomes" id="UP000199161">
    <property type="component" value="Unassembled WGS sequence"/>
</dbReference>